<evidence type="ECO:0000256" key="4">
    <source>
        <dbReference type="ARBA" id="ARBA00022679"/>
    </source>
</evidence>
<dbReference type="AlphaFoldDB" id="A0A1Y5F274"/>
<dbReference type="GO" id="GO:0005524">
    <property type="term" value="F:ATP binding"/>
    <property type="evidence" value="ECO:0007669"/>
    <property type="project" value="UniProtKB-KW"/>
</dbReference>
<keyword evidence="5" id="KW-0547">Nucleotide-binding</keyword>
<dbReference type="Pfam" id="PF02518">
    <property type="entry name" value="HATPase_c"/>
    <property type="match status" value="1"/>
</dbReference>
<evidence type="ECO:0000256" key="5">
    <source>
        <dbReference type="ARBA" id="ARBA00022741"/>
    </source>
</evidence>
<comment type="catalytic activity">
    <reaction evidence="1">
        <text>ATP + protein L-histidine = ADP + protein N-phospho-L-histidine.</text>
        <dbReference type="EC" id="2.7.13.3"/>
    </reaction>
</comment>
<proteinExistence type="predicted"/>
<evidence type="ECO:0000313" key="11">
    <source>
        <dbReference type="Proteomes" id="UP000196531"/>
    </source>
</evidence>
<dbReference type="PRINTS" id="PR00344">
    <property type="entry name" value="BCTRLSENSOR"/>
</dbReference>
<evidence type="ECO:0000259" key="9">
    <source>
        <dbReference type="PROSITE" id="PS50109"/>
    </source>
</evidence>
<keyword evidence="6" id="KW-0418">Kinase</keyword>
<sequence>MENQGHTRIKKAQRSIKLYLSDSVRGSIFKSTPLVEFSKSPLNSDFSIHQNDDLYEVFTGGTIVGDPVLIVSTATNYQTIYKLLNSNSKLISEFRTKRNKKKLFKASSILKSNSSNLKSFIDILEFKAYLQNQSSKIFDTSDIPEYILKSKLYKGYKSCQIMIHEKGSPLIGAYYFDSSVGLRKNEIPVTTFSKLFNLVKKSKNKLFNQSQILESDIGVVGTFLAKEIELKKHSILVIISRNDFLPPSDIEINLFNSSMTFVSDVFQNILLTSLEKRKTESYMSFLANYPFPLFLDETPLNEAARSFDLSSTDEDEISIEVAEKKFIEINDSFKKNTSDIYHHQRVSLLGELLNTLKHELSNPLFGLKMASDLLQLEEVDEDFSSTVNDISINCNRCQTIIDNFSKLYREENINEIFNISDVLNETILLTKSESKQIPKQINFYNFQSDEDYLIKSNPTWISQIIFNLIINSCQAIKSAGQELSKNNIEITIIKKLEEIEFSVSDSGPGIPKKLRDQIFEPFVTTKEKGTGLGLSICSNLINKLNGKIEIIDKDEIGTVVVFTLPIDD</sequence>
<dbReference type="EC" id="2.7.13.3" evidence="2"/>
<evidence type="ECO:0000256" key="8">
    <source>
        <dbReference type="ARBA" id="ARBA00023012"/>
    </source>
</evidence>
<dbReference type="SMART" id="SM00388">
    <property type="entry name" value="HisKA"/>
    <property type="match status" value="1"/>
</dbReference>
<dbReference type="CDD" id="cd00075">
    <property type="entry name" value="HATPase"/>
    <property type="match status" value="1"/>
</dbReference>
<evidence type="ECO:0000313" key="10">
    <source>
        <dbReference type="EMBL" id="OUR93026.1"/>
    </source>
</evidence>
<keyword evidence="3" id="KW-0597">Phosphoprotein</keyword>
<evidence type="ECO:0000256" key="1">
    <source>
        <dbReference type="ARBA" id="ARBA00000085"/>
    </source>
</evidence>
<reference evidence="11" key="1">
    <citation type="journal article" date="2017" name="Proc. Natl. Acad. Sci. U.S.A.">
        <title>Simulation of Deepwater Horizon oil plume reveals substrate specialization within a complex community of hydrocarbon-degraders.</title>
        <authorList>
            <person name="Hu P."/>
            <person name="Dubinsky E.A."/>
            <person name="Probst A.J."/>
            <person name="Wang J."/>
            <person name="Sieber C.M.K."/>
            <person name="Tom L.M."/>
            <person name="Gardinali P."/>
            <person name="Banfield J.F."/>
            <person name="Atlas R.M."/>
            <person name="Andersen G.L."/>
        </authorList>
    </citation>
    <scope>NUCLEOTIDE SEQUENCE [LARGE SCALE GENOMIC DNA]</scope>
</reference>
<accession>A0A1Y5F274</accession>
<dbReference type="InterPro" id="IPR036890">
    <property type="entry name" value="HATPase_C_sf"/>
</dbReference>
<dbReference type="Pfam" id="PF00512">
    <property type="entry name" value="HisKA"/>
    <property type="match status" value="1"/>
</dbReference>
<dbReference type="SUPFAM" id="SSF47384">
    <property type="entry name" value="Homodimeric domain of signal transducing histidine kinase"/>
    <property type="match status" value="1"/>
</dbReference>
<dbReference type="GO" id="GO:0000155">
    <property type="term" value="F:phosphorelay sensor kinase activity"/>
    <property type="evidence" value="ECO:0007669"/>
    <property type="project" value="InterPro"/>
</dbReference>
<evidence type="ECO:0000256" key="2">
    <source>
        <dbReference type="ARBA" id="ARBA00012438"/>
    </source>
</evidence>
<dbReference type="PROSITE" id="PS50109">
    <property type="entry name" value="HIS_KIN"/>
    <property type="match status" value="1"/>
</dbReference>
<keyword evidence="8" id="KW-0902">Two-component regulatory system</keyword>
<dbReference type="InterPro" id="IPR003661">
    <property type="entry name" value="HisK_dim/P_dom"/>
</dbReference>
<dbReference type="EMBL" id="MAAO01000016">
    <property type="protein sequence ID" value="OUR93026.1"/>
    <property type="molecule type" value="Genomic_DNA"/>
</dbReference>
<dbReference type="Gene3D" id="1.10.287.130">
    <property type="match status" value="1"/>
</dbReference>
<dbReference type="PANTHER" id="PTHR43065">
    <property type="entry name" value="SENSOR HISTIDINE KINASE"/>
    <property type="match status" value="1"/>
</dbReference>
<dbReference type="CDD" id="cd00082">
    <property type="entry name" value="HisKA"/>
    <property type="match status" value="1"/>
</dbReference>
<dbReference type="InterPro" id="IPR003594">
    <property type="entry name" value="HATPase_dom"/>
</dbReference>
<evidence type="ECO:0000256" key="6">
    <source>
        <dbReference type="ARBA" id="ARBA00022777"/>
    </source>
</evidence>
<dbReference type="Proteomes" id="UP000196531">
    <property type="component" value="Unassembled WGS sequence"/>
</dbReference>
<evidence type="ECO:0000256" key="3">
    <source>
        <dbReference type="ARBA" id="ARBA00022553"/>
    </source>
</evidence>
<dbReference type="InterPro" id="IPR004358">
    <property type="entry name" value="Sig_transdc_His_kin-like_C"/>
</dbReference>
<protein>
    <recommendedName>
        <fullName evidence="2">histidine kinase</fullName>
        <ecNumber evidence="2">2.7.13.3</ecNumber>
    </recommendedName>
</protein>
<comment type="caution">
    <text evidence="10">The sequence shown here is derived from an EMBL/GenBank/DDBJ whole genome shotgun (WGS) entry which is preliminary data.</text>
</comment>
<organism evidence="10 11">
    <name type="scientific">Halobacteriovorax marinus</name>
    <dbReference type="NCBI Taxonomy" id="97084"/>
    <lineage>
        <taxon>Bacteria</taxon>
        <taxon>Pseudomonadati</taxon>
        <taxon>Bdellovibrionota</taxon>
        <taxon>Bacteriovoracia</taxon>
        <taxon>Bacteriovoracales</taxon>
        <taxon>Halobacteriovoraceae</taxon>
        <taxon>Halobacteriovorax</taxon>
    </lineage>
</organism>
<dbReference type="InterPro" id="IPR005467">
    <property type="entry name" value="His_kinase_dom"/>
</dbReference>
<evidence type="ECO:0000256" key="7">
    <source>
        <dbReference type="ARBA" id="ARBA00022840"/>
    </source>
</evidence>
<feature type="domain" description="Histidine kinase" evidence="9">
    <location>
        <begin position="355"/>
        <end position="568"/>
    </location>
</feature>
<dbReference type="SUPFAM" id="SSF55874">
    <property type="entry name" value="ATPase domain of HSP90 chaperone/DNA topoisomerase II/histidine kinase"/>
    <property type="match status" value="1"/>
</dbReference>
<name>A0A1Y5F274_9BACT</name>
<gene>
    <name evidence="10" type="ORF">A9Q84_21215</name>
</gene>
<dbReference type="PANTHER" id="PTHR43065:SF10">
    <property type="entry name" value="PEROXIDE STRESS-ACTIVATED HISTIDINE KINASE MAK3"/>
    <property type="match status" value="1"/>
</dbReference>
<dbReference type="Gene3D" id="3.30.565.10">
    <property type="entry name" value="Histidine kinase-like ATPase, C-terminal domain"/>
    <property type="match status" value="1"/>
</dbReference>
<keyword evidence="7" id="KW-0067">ATP-binding</keyword>
<dbReference type="SMART" id="SM00387">
    <property type="entry name" value="HATPase_c"/>
    <property type="match status" value="1"/>
</dbReference>
<dbReference type="InterPro" id="IPR036097">
    <property type="entry name" value="HisK_dim/P_sf"/>
</dbReference>
<keyword evidence="4" id="KW-0808">Transferase</keyword>